<feature type="coiled-coil region" evidence="1">
    <location>
        <begin position="153"/>
        <end position="180"/>
    </location>
</feature>
<keyword evidence="3" id="KW-1185">Reference proteome</keyword>
<comment type="caution">
    <text evidence="2">The sequence shown here is derived from an EMBL/GenBank/DDBJ whole genome shotgun (WGS) entry which is preliminary data.</text>
</comment>
<reference evidence="2 3" key="1">
    <citation type="submission" date="2020-01" db="EMBL/GenBank/DDBJ databases">
        <title>Identification and distribution of gene clusters putatively required for synthesis of sphingolipid metabolism inhibitors in phylogenetically diverse species of the filamentous fungus Fusarium.</title>
        <authorList>
            <person name="Kim H.-S."/>
            <person name="Busman M."/>
            <person name="Brown D.W."/>
            <person name="Divon H."/>
            <person name="Uhlig S."/>
            <person name="Proctor R.H."/>
        </authorList>
    </citation>
    <scope>NUCLEOTIDE SEQUENCE [LARGE SCALE GENOMIC DNA]</scope>
    <source>
        <strain evidence="2 3">NRRL 20459</strain>
    </source>
</reference>
<dbReference type="Proteomes" id="UP000554235">
    <property type="component" value="Unassembled WGS sequence"/>
</dbReference>
<evidence type="ECO:0000313" key="3">
    <source>
        <dbReference type="Proteomes" id="UP000554235"/>
    </source>
</evidence>
<organism evidence="2 3">
    <name type="scientific">Fusarium albosuccineum</name>
    <dbReference type="NCBI Taxonomy" id="1237068"/>
    <lineage>
        <taxon>Eukaryota</taxon>
        <taxon>Fungi</taxon>
        <taxon>Dikarya</taxon>
        <taxon>Ascomycota</taxon>
        <taxon>Pezizomycotina</taxon>
        <taxon>Sordariomycetes</taxon>
        <taxon>Hypocreomycetidae</taxon>
        <taxon>Hypocreales</taxon>
        <taxon>Nectriaceae</taxon>
        <taxon>Fusarium</taxon>
        <taxon>Fusarium decemcellulare species complex</taxon>
    </lineage>
</organism>
<dbReference type="OrthoDB" id="4869153at2759"/>
<dbReference type="AlphaFoldDB" id="A0A8H4PJX2"/>
<evidence type="ECO:0000256" key="1">
    <source>
        <dbReference type="SAM" id="Coils"/>
    </source>
</evidence>
<evidence type="ECO:0000313" key="2">
    <source>
        <dbReference type="EMBL" id="KAF4466202.1"/>
    </source>
</evidence>
<gene>
    <name evidence="2" type="ORF">FALBO_6939</name>
</gene>
<sequence>MDSVSRHLLNSTSSLWTEDVTCPSTLRARLRDHDTPATSSSMKPAPYQDVYQQVQACLGSHFFDLNQDKKLLQPPPPEAHDPAAELREAYARNGMTLHAAAVEKLINAHSEVQSRITRFSNDSAATLSQCNALYSNIAYPLSATLCHDNTHPRATIATHLSDLKKEIARAREEIVRLTHEWDACCRSEAEVWKDLNRDLDNQGQAAAEPENEASKMANAFKTEAEDIVKAKCRQLGDIEKEFKADIQAETLKMMQNFCVDE</sequence>
<protein>
    <submittedName>
        <fullName evidence="2">Uncharacterized protein</fullName>
    </submittedName>
</protein>
<keyword evidence="1" id="KW-0175">Coiled coil</keyword>
<dbReference type="EMBL" id="JAADYS010000916">
    <property type="protein sequence ID" value="KAF4466202.1"/>
    <property type="molecule type" value="Genomic_DNA"/>
</dbReference>
<accession>A0A8H4PJX2</accession>
<proteinExistence type="predicted"/>
<name>A0A8H4PJX2_9HYPO</name>